<gene>
    <name evidence="1" type="ORF">F511_43721</name>
</gene>
<keyword evidence="1" id="KW-0418">Kinase</keyword>
<name>A0A2Z7BCY0_9LAMI</name>
<accession>A0A2Z7BCY0</accession>
<dbReference type="AlphaFoldDB" id="A0A2Z7BCY0"/>
<organism evidence="1 2">
    <name type="scientific">Dorcoceras hygrometricum</name>
    <dbReference type="NCBI Taxonomy" id="472368"/>
    <lineage>
        <taxon>Eukaryota</taxon>
        <taxon>Viridiplantae</taxon>
        <taxon>Streptophyta</taxon>
        <taxon>Embryophyta</taxon>
        <taxon>Tracheophyta</taxon>
        <taxon>Spermatophyta</taxon>
        <taxon>Magnoliopsida</taxon>
        <taxon>eudicotyledons</taxon>
        <taxon>Gunneridae</taxon>
        <taxon>Pentapetalae</taxon>
        <taxon>asterids</taxon>
        <taxon>lamiids</taxon>
        <taxon>Lamiales</taxon>
        <taxon>Gesneriaceae</taxon>
        <taxon>Didymocarpoideae</taxon>
        <taxon>Trichosporeae</taxon>
        <taxon>Loxocarpinae</taxon>
        <taxon>Dorcoceras</taxon>
    </lineage>
</organism>
<keyword evidence="1" id="KW-0675">Receptor</keyword>
<sequence>MPGSKRSYNNVGSSRYTALAVGPQPLWLRNHNSGLAQRIKVKRLETSPPGISQIDDYHWRTCCVIWLIDLIESSVVTGKLLSCAEWSNAIIGVVDRRSCRIGIPLSCDGLTAGISQIDDYHWRTCCVV</sequence>
<proteinExistence type="predicted"/>
<evidence type="ECO:0000313" key="1">
    <source>
        <dbReference type="EMBL" id="KZV29812.1"/>
    </source>
</evidence>
<dbReference type="EMBL" id="KV008988">
    <property type="protein sequence ID" value="KZV29812.1"/>
    <property type="molecule type" value="Genomic_DNA"/>
</dbReference>
<keyword evidence="2" id="KW-1185">Reference proteome</keyword>
<evidence type="ECO:0000313" key="2">
    <source>
        <dbReference type="Proteomes" id="UP000250235"/>
    </source>
</evidence>
<protein>
    <submittedName>
        <fullName evidence="1">Putative LRR receptor-like serine/threonine-protein kinase</fullName>
    </submittedName>
</protein>
<dbReference type="Proteomes" id="UP000250235">
    <property type="component" value="Unassembled WGS sequence"/>
</dbReference>
<dbReference type="GO" id="GO:0016301">
    <property type="term" value="F:kinase activity"/>
    <property type="evidence" value="ECO:0007669"/>
    <property type="project" value="UniProtKB-KW"/>
</dbReference>
<reference evidence="1 2" key="1">
    <citation type="journal article" date="2015" name="Proc. Natl. Acad. Sci. U.S.A.">
        <title>The resurrection genome of Boea hygrometrica: A blueprint for survival of dehydration.</title>
        <authorList>
            <person name="Xiao L."/>
            <person name="Yang G."/>
            <person name="Zhang L."/>
            <person name="Yang X."/>
            <person name="Zhao S."/>
            <person name="Ji Z."/>
            <person name="Zhou Q."/>
            <person name="Hu M."/>
            <person name="Wang Y."/>
            <person name="Chen M."/>
            <person name="Xu Y."/>
            <person name="Jin H."/>
            <person name="Xiao X."/>
            <person name="Hu G."/>
            <person name="Bao F."/>
            <person name="Hu Y."/>
            <person name="Wan P."/>
            <person name="Li L."/>
            <person name="Deng X."/>
            <person name="Kuang T."/>
            <person name="Xiang C."/>
            <person name="Zhu J.K."/>
            <person name="Oliver M.J."/>
            <person name="He Y."/>
        </authorList>
    </citation>
    <scope>NUCLEOTIDE SEQUENCE [LARGE SCALE GENOMIC DNA]</scope>
    <source>
        <strain evidence="2">cv. XS01</strain>
    </source>
</reference>
<keyword evidence="1" id="KW-0808">Transferase</keyword>